<evidence type="ECO:0000313" key="1">
    <source>
        <dbReference type="EMBL" id="KKK54076.1"/>
    </source>
</evidence>
<dbReference type="SUPFAM" id="SSF51126">
    <property type="entry name" value="Pectin lyase-like"/>
    <property type="match status" value="1"/>
</dbReference>
<proteinExistence type="predicted"/>
<comment type="caution">
    <text evidence="1">The sequence shown here is derived from an EMBL/GenBank/DDBJ whole genome shotgun (WGS) entry which is preliminary data.</text>
</comment>
<organism evidence="1">
    <name type="scientific">marine sediment metagenome</name>
    <dbReference type="NCBI Taxonomy" id="412755"/>
    <lineage>
        <taxon>unclassified sequences</taxon>
        <taxon>metagenomes</taxon>
        <taxon>ecological metagenomes</taxon>
    </lineage>
</organism>
<dbReference type="InterPro" id="IPR011050">
    <property type="entry name" value="Pectin_lyase_fold/virulence"/>
</dbReference>
<sequence>DVIGVGSADGYKGAGITGNHLPVNSAMGTRFYNIAFRPLTAADIMTLTSSNQAVEFHGCVFDANGAATAVSAIDATASNFLKIRNCEFHGAFSGDVIDIGAGVADSTVIKDNIIMGGANDGIVFTGAPTVSGARYMLIADNLIQVALSVINDGGHAVCFIANNTCRSGTSIGSAYTIDDDWGANNVIAATDEVKAVPQLTNVVS</sequence>
<evidence type="ECO:0008006" key="2">
    <source>
        <dbReference type="Google" id="ProtNLM"/>
    </source>
</evidence>
<dbReference type="EMBL" id="LAZR01066184">
    <property type="protein sequence ID" value="KKK54076.1"/>
    <property type="molecule type" value="Genomic_DNA"/>
</dbReference>
<accession>A0A0F8Z1R5</accession>
<feature type="non-terminal residue" evidence="1">
    <location>
        <position position="1"/>
    </location>
</feature>
<gene>
    <name evidence="1" type="ORF">LCGC14_3088390</name>
</gene>
<name>A0A0F8Z1R5_9ZZZZ</name>
<protein>
    <recommendedName>
        <fullName evidence="2">Right handed beta helix domain-containing protein</fullName>
    </recommendedName>
</protein>
<dbReference type="AlphaFoldDB" id="A0A0F8Z1R5"/>
<reference evidence="1" key="1">
    <citation type="journal article" date="2015" name="Nature">
        <title>Complex archaea that bridge the gap between prokaryotes and eukaryotes.</title>
        <authorList>
            <person name="Spang A."/>
            <person name="Saw J.H."/>
            <person name="Jorgensen S.L."/>
            <person name="Zaremba-Niedzwiedzka K."/>
            <person name="Martijn J."/>
            <person name="Lind A.E."/>
            <person name="van Eijk R."/>
            <person name="Schleper C."/>
            <person name="Guy L."/>
            <person name="Ettema T.J."/>
        </authorList>
    </citation>
    <scope>NUCLEOTIDE SEQUENCE</scope>
</reference>